<dbReference type="PROSITE" id="PS50878">
    <property type="entry name" value="RT_POL"/>
    <property type="match status" value="1"/>
</dbReference>
<dbReference type="Gene3D" id="2.40.70.10">
    <property type="entry name" value="Acid Proteases"/>
    <property type="match status" value="1"/>
</dbReference>
<evidence type="ECO:0000256" key="7">
    <source>
        <dbReference type="ARBA" id="ARBA00022918"/>
    </source>
</evidence>
<dbReference type="SMART" id="SM00343">
    <property type="entry name" value="ZnF_C2HC"/>
    <property type="match status" value="1"/>
</dbReference>
<gene>
    <name evidence="9" type="ORF">ADUPG1_008392</name>
</gene>
<sequence>MLVRHDFKVWAILDTGAVFNIISERIYRDLCLKEKLKLQPCNLELILGDGKTIRALGKVNLKVRTDYPDSRGCLSFREEFVVLKMESGTPCQVFIGYRTISEKDLFLFMKKPNIPSDSVISDIECEDWLWEPKERLPEEESTLLMGFTVPKSRADEFKEILEYFTKPYEGVRKSIPPLVIRLQSGKEFKTKTFRRIPRARKEFLEEEIKSLLAEKIIIKSKSPVFSPIVIVPKKGNKLRLCIDFRDLNNITVPYPHPLPRLDDCLEDLGGMTLFGTLDLSKGFHQVPLDHETAHLTAFRTPAGLFQYIMMSFGLVNAPAHFQFVMNKIFDGLMGKACIVYIDDVSFLGEILTTSLKIYHWFSTEPKNTFSTGFETVEFLGFLLSKKGRVISPARTKAILEMARPSNKTDVWSFLGLLNFIRDFVPDCSGLCYKLYKLTEKDKRFEWSKELEEDFLRIKSIIKNAVPLAYPDDSQELHIFTDASDYGIGGILVQTVPGGTFSPLAFVSKILNSTQLRWSTFEKEAWAIVFAISKLDYFLRGRHFHLHTDHRNLTFLKSSPNAKVGRWFLTISEYSFDIHHIAGARNGAADCLSRLPINRGPFAAIQICKLKDGGIFKELKELLSKFPPSGEYTTNSDGLMMVDETSLYIPETPDFRKKLFTWAHSSLIGGHKGINSTLKFLVLSESFKTNSDYVNLLLALFESAYEQYRARHGTADMYTLIDLDILSIYEDVCHVKLPNPEDMTPEEVRASESTFVEAVSSFFGKLSGLDALYRFEKLKKLVDSFRTRVEAALDRIENPDLSTLTETIFTQQSIVSEGIEDFQRYVPSKRYALVARDEVSRNLMKPKPMTPCHHNRDRNMSKVKCFKCKGFEHYKRDCPGTTHSFKALQVSDHDRPILPVKILDSQGNDVQSTKTLLDSGESISFASKTFIETLKEILLPTNRWSEIRVMGQATVSADLQAFKSSRVWLPRTWNMLETKEHWLKASTSGLVLDPDKVIFLESSPSVELFKLFPLDCMLPLPTCVM</sequence>
<comment type="caution">
    <text evidence="9">The sequence shown here is derived from an EMBL/GenBank/DDBJ whole genome shotgun (WGS) entry which is preliminary data.</text>
</comment>
<keyword evidence="2" id="KW-0808">Transferase</keyword>
<dbReference type="SUPFAM" id="SSF57756">
    <property type="entry name" value="Retrovirus zinc finger-like domains"/>
    <property type="match status" value="1"/>
</dbReference>
<dbReference type="Gene3D" id="3.30.70.270">
    <property type="match status" value="2"/>
</dbReference>
<dbReference type="Pfam" id="PF17917">
    <property type="entry name" value="RT_RNaseH"/>
    <property type="match status" value="1"/>
</dbReference>
<keyword evidence="7" id="KW-0695">RNA-directed DNA polymerase</keyword>
<evidence type="ECO:0000256" key="6">
    <source>
        <dbReference type="ARBA" id="ARBA00022801"/>
    </source>
</evidence>
<feature type="domain" description="Reverse transcriptase" evidence="8">
    <location>
        <begin position="212"/>
        <end position="418"/>
    </location>
</feature>
<evidence type="ECO:0000256" key="1">
    <source>
        <dbReference type="ARBA" id="ARBA00012493"/>
    </source>
</evidence>
<keyword evidence="10" id="KW-1185">Reference proteome</keyword>
<dbReference type="InterPro" id="IPR041373">
    <property type="entry name" value="RT_RNaseH"/>
</dbReference>
<evidence type="ECO:0000256" key="5">
    <source>
        <dbReference type="ARBA" id="ARBA00022759"/>
    </source>
</evidence>
<keyword evidence="4" id="KW-0540">Nuclease</keyword>
<evidence type="ECO:0000313" key="10">
    <source>
        <dbReference type="Proteomes" id="UP001057375"/>
    </source>
</evidence>
<evidence type="ECO:0000256" key="2">
    <source>
        <dbReference type="ARBA" id="ARBA00022679"/>
    </source>
</evidence>
<dbReference type="Pfam" id="PF00078">
    <property type="entry name" value="RVT_1"/>
    <property type="match status" value="1"/>
</dbReference>
<dbReference type="PANTHER" id="PTHR37984">
    <property type="entry name" value="PROTEIN CBG26694"/>
    <property type="match status" value="1"/>
</dbReference>
<keyword evidence="3" id="KW-0548">Nucleotidyltransferase</keyword>
<keyword evidence="6" id="KW-0378">Hydrolase</keyword>
<keyword evidence="5" id="KW-0255">Endonuclease</keyword>
<evidence type="ECO:0000256" key="3">
    <source>
        <dbReference type="ARBA" id="ARBA00022695"/>
    </source>
</evidence>
<reference evidence="9" key="1">
    <citation type="submission" date="2022-03" db="EMBL/GenBank/DDBJ databases">
        <title>Draft genome sequence of Aduncisulcus paluster, a free-living microaerophilic Fornicata.</title>
        <authorList>
            <person name="Yuyama I."/>
            <person name="Kume K."/>
            <person name="Tamura T."/>
            <person name="Inagaki Y."/>
            <person name="Hashimoto T."/>
        </authorList>
    </citation>
    <scope>NUCLEOTIDE SEQUENCE</scope>
    <source>
        <strain evidence="9">NY0171</strain>
    </source>
</reference>
<accession>A0ABQ5KT37</accession>
<organism evidence="9 10">
    <name type="scientific">Aduncisulcus paluster</name>
    <dbReference type="NCBI Taxonomy" id="2918883"/>
    <lineage>
        <taxon>Eukaryota</taxon>
        <taxon>Metamonada</taxon>
        <taxon>Carpediemonas-like organisms</taxon>
        <taxon>Aduncisulcus</taxon>
    </lineage>
</organism>
<protein>
    <recommendedName>
        <fullName evidence="1">RNA-directed DNA polymerase</fullName>
        <ecNumber evidence="1">2.7.7.49</ecNumber>
    </recommendedName>
</protein>
<dbReference type="EMBL" id="BQXS01010937">
    <property type="protein sequence ID" value="GKT35181.1"/>
    <property type="molecule type" value="Genomic_DNA"/>
</dbReference>
<evidence type="ECO:0000259" key="8">
    <source>
        <dbReference type="PROSITE" id="PS50878"/>
    </source>
</evidence>
<dbReference type="InterPro" id="IPR043502">
    <property type="entry name" value="DNA/RNA_pol_sf"/>
</dbReference>
<dbReference type="InterPro" id="IPR021109">
    <property type="entry name" value="Peptidase_aspartic_dom_sf"/>
</dbReference>
<dbReference type="SUPFAM" id="SSF56672">
    <property type="entry name" value="DNA/RNA polymerases"/>
    <property type="match status" value="1"/>
</dbReference>
<proteinExistence type="predicted"/>
<dbReference type="CDD" id="cd09274">
    <property type="entry name" value="RNase_HI_RT_Ty3"/>
    <property type="match status" value="1"/>
</dbReference>
<dbReference type="InterPro" id="IPR036875">
    <property type="entry name" value="Znf_CCHC_sf"/>
</dbReference>
<dbReference type="Proteomes" id="UP001057375">
    <property type="component" value="Unassembled WGS sequence"/>
</dbReference>
<dbReference type="InterPro" id="IPR001878">
    <property type="entry name" value="Znf_CCHC"/>
</dbReference>
<evidence type="ECO:0000313" key="9">
    <source>
        <dbReference type="EMBL" id="GKT35181.1"/>
    </source>
</evidence>
<dbReference type="Gene3D" id="3.10.10.10">
    <property type="entry name" value="HIV Type 1 Reverse Transcriptase, subunit A, domain 1"/>
    <property type="match status" value="1"/>
</dbReference>
<dbReference type="EC" id="2.7.7.49" evidence="1"/>
<dbReference type="InterPro" id="IPR050951">
    <property type="entry name" value="Retrovirus_Pol_polyprotein"/>
</dbReference>
<name>A0ABQ5KT37_9EUKA</name>
<dbReference type="InterPro" id="IPR000477">
    <property type="entry name" value="RT_dom"/>
</dbReference>
<dbReference type="CDD" id="cd01647">
    <property type="entry name" value="RT_LTR"/>
    <property type="match status" value="1"/>
</dbReference>
<evidence type="ECO:0000256" key="4">
    <source>
        <dbReference type="ARBA" id="ARBA00022722"/>
    </source>
</evidence>
<dbReference type="InterPro" id="IPR043128">
    <property type="entry name" value="Rev_trsase/Diguanyl_cyclase"/>
</dbReference>
<dbReference type="PANTHER" id="PTHR37984:SF5">
    <property type="entry name" value="PROTEIN NYNRIN-LIKE"/>
    <property type="match status" value="1"/>
</dbReference>